<evidence type="ECO:0000313" key="2">
    <source>
        <dbReference type="Proteomes" id="UP000235611"/>
    </source>
</evidence>
<proteinExistence type="predicted"/>
<comment type="caution">
    <text evidence="1">The sequence shown here is derived from an EMBL/GenBank/DDBJ whole genome shotgun (WGS) entry which is preliminary data.</text>
</comment>
<dbReference type="InterPro" id="IPR013443">
    <property type="entry name" value="CRISPR-assoc_prot_Csx16"/>
</dbReference>
<dbReference type="Proteomes" id="UP000235611">
    <property type="component" value="Unassembled WGS sequence"/>
</dbReference>
<gene>
    <name evidence="1" type="ORF">BCS93_16785</name>
</gene>
<dbReference type="NCBIfam" id="TIGR02620">
    <property type="entry name" value="cas_VVA1548"/>
    <property type="match status" value="1"/>
</dbReference>
<name>A0AAP8MU86_9VIBR</name>
<evidence type="ECO:0000313" key="1">
    <source>
        <dbReference type="EMBL" id="PMP06890.1"/>
    </source>
</evidence>
<protein>
    <submittedName>
        <fullName evidence="1">CRISPR-associated protein</fullName>
    </submittedName>
</protein>
<dbReference type="EMBL" id="MDBO01000115">
    <property type="protein sequence ID" value="PMP06890.1"/>
    <property type="molecule type" value="Genomic_DNA"/>
</dbReference>
<dbReference type="Pfam" id="PF09652">
    <property type="entry name" value="Cas_VVA1548"/>
    <property type="match status" value="1"/>
</dbReference>
<organism evidence="1 2">
    <name type="scientific">Vibrio breoganii</name>
    <dbReference type="NCBI Taxonomy" id="553239"/>
    <lineage>
        <taxon>Bacteria</taxon>
        <taxon>Pseudomonadati</taxon>
        <taxon>Pseudomonadota</taxon>
        <taxon>Gammaproteobacteria</taxon>
        <taxon>Vibrionales</taxon>
        <taxon>Vibrionaceae</taxon>
        <taxon>Vibrio</taxon>
    </lineage>
</organism>
<sequence length="98" mass="11137">MTTYLVTRHPATVDWILQQGIQVDINLEHLACLDQIKAGDVVIGVLPITIVCQLNELGAEYIHFGLNVPREFRGKEISLEDLERFSPRLETFFVQRGS</sequence>
<dbReference type="RefSeq" id="WP_017031725.1">
    <property type="nucleotide sequence ID" value="NZ_MCTW01000180.1"/>
</dbReference>
<reference evidence="2" key="1">
    <citation type="submission" date="2016-07" db="EMBL/GenBank/DDBJ databases">
        <title>Nontailed viruses are major unrecognized killers of bacteria in the ocean.</title>
        <authorList>
            <person name="Kauffman K."/>
            <person name="Hussain F."/>
            <person name="Yang J."/>
            <person name="Arevalo P."/>
            <person name="Brown J."/>
            <person name="Cutler M."/>
            <person name="Kelly L."/>
            <person name="Polz M.F."/>
        </authorList>
    </citation>
    <scope>NUCLEOTIDE SEQUENCE [LARGE SCALE GENOMIC DNA]</scope>
    <source>
        <strain evidence="2">10N.222.49.A5</strain>
    </source>
</reference>
<dbReference type="AlphaFoldDB" id="A0AAP8MU86"/>
<accession>A0AAP8MU86</accession>